<keyword evidence="2 9" id="KW-0808">Transferase</keyword>
<comment type="pathway">
    <text evidence="9">Membrane lipid metabolism; glycerophospholipid metabolism.</text>
</comment>
<evidence type="ECO:0000256" key="1">
    <source>
        <dbReference type="ARBA" id="ARBA00022516"/>
    </source>
</evidence>
<name>A0ABW5RBC6_9BACL</name>
<comment type="caution">
    <text evidence="10">The sequence shown here is derived from an EMBL/GenBank/DDBJ whole genome shotgun (WGS) entry which is preliminary data.</text>
</comment>
<evidence type="ECO:0000256" key="2">
    <source>
        <dbReference type="ARBA" id="ARBA00022679"/>
    </source>
</evidence>
<dbReference type="NCBIfam" id="NF003197">
    <property type="entry name" value="PRK04169.1-1"/>
    <property type="match status" value="1"/>
</dbReference>
<evidence type="ECO:0000256" key="5">
    <source>
        <dbReference type="ARBA" id="ARBA00023098"/>
    </source>
</evidence>
<feature type="binding site" evidence="9">
    <location>
        <position position="191"/>
    </location>
    <ligand>
        <name>sn-glycerol 1-phosphate</name>
        <dbReference type="ChEBI" id="CHEBI:57685"/>
    </ligand>
</feature>
<feature type="binding site" evidence="9">
    <location>
        <position position="16"/>
    </location>
    <ligand>
        <name>Mg(2+)</name>
        <dbReference type="ChEBI" id="CHEBI:18420"/>
    </ligand>
</feature>
<accession>A0ABW5RBC6</accession>
<protein>
    <recommendedName>
        <fullName evidence="9">Heptaprenylglyceryl phosphate synthase</fullName>
        <shortName evidence="9">HepGP synthase</shortName>
        <ecNumber evidence="9">2.5.1.n9</ecNumber>
    </recommendedName>
    <alternativeName>
        <fullName evidence="9">Glycerol-1-phosphate heptaprenyltransferase</fullName>
    </alternativeName>
</protein>
<dbReference type="SUPFAM" id="SSF51395">
    <property type="entry name" value="FMN-linked oxidoreductases"/>
    <property type="match status" value="1"/>
</dbReference>
<keyword evidence="4 9" id="KW-0460">Magnesium</keyword>
<keyword evidence="6 9" id="KW-0594">Phospholipid biosynthesis</keyword>
<feature type="binding site" evidence="9">
    <location>
        <position position="42"/>
    </location>
    <ligand>
        <name>Mg(2+)</name>
        <dbReference type="ChEBI" id="CHEBI:18420"/>
    </ligand>
</feature>
<evidence type="ECO:0000313" key="10">
    <source>
        <dbReference type="EMBL" id="MFD2671925.1"/>
    </source>
</evidence>
<dbReference type="Proteomes" id="UP001597497">
    <property type="component" value="Unassembled WGS sequence"/>
</dbReference>
<evidence type="ECO:0000256" key="6">
    <source>
        <dbReference type="ARBA" id="ARBA00023209"/>
    </source>
</evidence>
<dbReference type="NCBIfam" id="NF003199">
    <property type="entry name" value="PRK04169.1-3"/>
    <property type="match status" value="1"/>
</dbReference>
<dbReference type="EC" id="2.5.1.n9" evidence="9"/>
<dbReference type="Pfam" id="PF01884">
    <property type="entry name" value="PcrB"/>
    <property type="match status" value="1"/>
</dbReference>
<keyword evidence="1 9" id="KW-0444">Lipid biosynthesis</keyword>
<keyword evidence="5 9" id="KW-0443">Lipid metabolism</keyword>
<feature type="binding site" evidence="9">
    <location>
        <begin position="161"/>
        <end position="166"/>
    </location>
    <ligand>
        <name>sn-glycerol 1-phosphate</name>
        <dbReference type="ChEBI" id="CHEBI:57685"/>
    </ligand>
</feature>
<comment type="catalytic activity">
    <reaction evidence="8 9">
        <text>sn-glycerol 1-phosphate + all-trans-heptaprenyl diphosphate = 3-heptaprenyl-sn-glycero-1-phosphate + diphosphate</text>
        <dbReference type="Rhea" id="RHEA:33495"/>
        <dbReference type="ChEBI" id="CHEBI:33019"/>
        <dbReference type="ChEBI" id="CHEBI:57685"/>
        <dbReference type="ChEBI" id="CHEBI:58206"/>
        <dbReference type="ChEBI" id="CHEBI:64781"/>
        <dbReference type="EC" id="2.5.1.n9"/>
    </reaction>
</comment>
<comment type="similarity">
    <text evidence="9">Belongs to the GGGP/HepGP synthase family. Group I subfamily.</text>
</comment>
<keyword evidence="11" id="KW-1185">Reference proteome</keyword>
<keyword evidence="7 9" id="KW-1208">Phospholipid metabolism</keyword>
<comment type="function">
    <text evidence="9">Prenyltransferase that catalyzes in vivo the transfer of the heptaprenyl moiety of heptaprenyl pyrophosphate (HepPP; 35 carbon atoms) to the C3 hydroxyl of sn-glycerol-1-phosphate (G1P), producing heptaprenylglyceryl phosphate (HepGP). This reaction is an ether-bond-formation step in the biosynthesis of archaea-type G1P-based membrane lipids found in Bacillales.</text>
</comment>
<comment type="caution">
    <text evidence="9">Lacks conserved residue(s) required for the propagation of feature annotation.</text>
</comment>
<dbReference type="HAMAP" id="MF_00112">
    <property type="entry name" value="GGGP_HepGP_synthase"/>
    <property type="match status" value="1"/>
</dbReference>
<evidence type="ECO:0000256" key="8">
    <source>
        <dbReference type="ARBA" id="ARBA00048318"/>
    </source>
</evidence>
<dbReference type="CDD" id="cd02812">
    <property type="entry name" value="PcrB_like"/>
    <property type="match status" value="1"/>
</dbReference>
<reference evidence="11" key="1">
    <citation type="journal article" date="2019" name="Int. J. Syst. Evol. Microbiol.">
        <title>The Global Catalogue of Microorganisms (GCM) 10K type strain sequencing project: providing services to taxonomists for standard genome sequencing and annotation.</title>
        <authorList>
            <consortium name="The Broad Institute Genomics Platform"/>
            <consortium name="The Broad Institute Genome Sequencing Center for Infectious Disease"/>
            <person name="Wu L."/>
            <person name="Ma J."/>
        </authorList>
    </citation>
    <scope>NUCLEOTIDE SEQUENCE [LARGE SCALE GENOMIC DNA]</scope>
    <source>
        <strain evidence="11">KCTC 33676</strain>
    </source>
</reference>
<comment type="subunit">
    <text evidence="9">Homodimer.</text>
</comment>
<evidence type="ECO:0000256" key="7">
    <source>
        <dbReference type="ARBA" id="ARBA00023264"/>
    </source>
</evidence>
<gene>
    <name evidence="9" type="primary">pcrB</name>
    <name evidence="10" type="ORF">ACFSUC_09950</name>
</gene>
<dbReference type="GO" id="GO:0016740">
    <property type="term" value="F:transferase activity"/>
    <property type="evidence" value="ECO:0007669"/>
    <property type="project" value="UniProtKB-KW"/>
</dbReference>
<evidence type="ECO:0000256" key="4">
    <source>
        <dbReference type="ARBA" id="ARBA00022842"/>
    </source>
</evidence>
<dbReference type="EMBL" id="JBHUMM010000023">
    <property type="protein sequence ID" value="MFD2671925.1"/>
    <property type="molecule type" value="Genomic_DNA"/>
</dbReference>
<feature type="binding site" evidence="9">
    <location>
        <position position="14"/>
    </location>
    <ligand>
        <name>sn-glycerol 1-phosphate</name>
        <dbReference type="ChEBI" id="CHEBI:57685"/>
    </ligand>
</feature>
<feature type="binding site" evidence="9">
    <location>
        <begin position="211"/>
        <end position="212"/>
    </location>
    <ligand>
        <name>sn-glycerol 1-phosphate</name>
        <dbReference type="ChEBI" id="CHEBI:57685"/>
    </ligand>
</feature>
<dbReference type="InterPro" id="IPR008205">
    <property type="entry name" value="GGGP_HepGP_synthase"/>
</dbReference>
<sequence>MRREEYRNWRHLFKLDPDKLINDEHLDRICLSGTDAIMIGGSSGVTFENTVELLSRVRRYSLPCVMEISNMDSIVPGFDLYFIPVVLNSRQPDWIVGMHQQAVKTFGHRIPWEMIVPEGYCILNPDCEAARLTDSQTDLDQSDVSAYAKLGEQMFQMPVIYLEYSGSFGDMELVHEVAQHLNHARLFYGGGIVDVHTATEAAAAADTIIVGNIVYENLEAALQTVQVKTE</sequence>
<dbReference type="PANTHER" id="PTHR40029">
    <property type="match status" value="1"/>
</dbReference>
<comment type="cofactor">
    <cofactor evidence="9">
        <name>Mg(2+)</name>
        <dbReference type="ChEBI" id="CHEBI:18420"/>
    </cofactor>
</comment>
<dbReference type="RefSeq" id="WP_379929620.1">
    <property type="nucleotide sequence ID" value="NZ_JBHUMM010000023.1"/>
</dbReference>
<proteinExistence type="inferred from homology"/>
<organism evidence="10 11">
    <name type="scientific">Marinicrinis sediminis</name>
    <dbReference type="NCBI Taxonomy" id="1652465"/>
    <lineage>
        <taxon>Bacteria</taxon>
        <taxon>Bacillati</taxon>
        <taxon>Bacillota</taxon>
        <taxon>Bacilli</taxon>
        <taxon>Bacillales</taxon>
        <taxon>Paenibacillaceae</taxon>
    </lineage>
</organism>
<dbReference type="InterPro" id="IPR039074">
    <property type="entry name" value="GGGP/HepGP_synthase_I"/>
</dbReference>
<keyword evidence="3 9" id="KW-0479">Metal-binding</keyword>
<evidence type="ECO:0000256" key="9">
    <source>
        <dbReference type="HAMAP-Rule" id="MF_00112"/>
    </source>
</evidence>
<dbReference type="Gene3D" id="3.20.20.390">
    <property type="entry name" value="FMN-linked oxidoreductases"/>
    <property type="match status" value="1"/>
</dbReference>
<evidence type="ECO:0000256" key="3">
    <source>
        <dbReference type="ARBA" id="ARBA00022723"/>
    </source>
</evidence>
<dbReference type="InterPro" id="IPR038597">
    <property type="entry name" value="GGGP/HepGP_synthase_sf"/>
</dbReference>
<evidence type="ECO:0000313" key="11">
    <source>
        <dbReference type="Proteomes" id="UP001597497"/>
    </source>
</evidence>
<dbReference type="PANTHER" id="PTHR40029:SF2">
    <property type="entry name" value="HEPTAPRENYLGLYCERYL PHOSPHATE SYNTHASE"/>
    <property type="match status" value="1"/>
</dbReference>
<dbReference type="NCBIfam" id="TIGR01768">
    <property type="entry name" value="GGGP-family"/>
    <property type="match status" value="1"/>
</dbReference>